<keyword evidence="4 10" id="KW-0808">Transferase</keyword>
<dbReference type="Gene3D" id="3.40.50.150">
    <property type="entry name" value="Vaccinia Virus protein VP39"/>
    <property type="match status" value="1"/>
</dbReference>
<dbReference type="OrthoDB" id="408788at2759"/>
<dbReference type="SUPFAM" id="SSF53335">
    <property type="entry name" value="S-adenosyl-L-methionine-dependent methyltransferases"/>
    <property type="match status" value="1"/>
</dbReference>
<dbReference type="GO" id="GO:0005759">
    <property type="term" value="C:mitochondrial matrix"/>
    <property type="evidence" value="ECO:0007669"/>
    <property type="project" value="UniProtKB-SubCell"/>
</dbReference>
<organism evidence="13 14">
    <name type="scientific">Cylindrobasidium torrendii FP15055 ss-10</name>
    <dbReference type="NCBI Taxonomy" id="1314674"/>
    <lineage>
        <taxon>Eukaryota</taxon>
        <taxon>Fungi</taxon>
        <taxon>Dikarya</taxon>
        <taxon>Basidiomycota</taxon>
        <taxon>Agaricomycotina</taxon>
        <taxon>Agaricomycetes</taxon>
        <taxon>Agaricomycetidae</taxon>
        <taxon>Agaricales</taxon>
        <taxon>Marasmiineae</taxon>
        <taxon>Physalacriaceae</taxon>
        <taxon>Cylindrobasidium</taxon>
    </lineage>
</organism>
<comment type="subunit">
    <text evidence="10">Monomer.</text>
</comment>
<feature type="binding site" evidence="10">
    <location>
        <begin position="260"/>
        <end position="261"/>
    </location>
    <ligand>
        <name>S-adenosyl-L-methionine</name>
        <dbReference type="ChEBI" id="CHEBI:59789"/>
    </ligand>
</feature>
<dbReference type="Proteomes" id="UP000054007">
    <property type="component" value="Unassembled WGS sequence"/>
</dbReference>
<feature type="binding site" evidence="10">
    <location>
        <position position="350"/>
    </location>
    <ligand>
        <name>S-adenosyl-L-methionine</name>
        <dbReference type="ChEBI" id="CHEBI:59789"/>
    </ligand>
</feature>
<keyword evidence="6 10" id="KW-0819">tRNA processing</keyword>
<keyword evidence="14" id="KW-1185">Reference proteome</keyword>
<comment type="similarity">
    <text evidence="1">Belongs to the class I-like SAM-binding methyltransferase superfamily. TRM5/TYW2 family.</text>
</comment>
<dbReference type="GO" id="GO:0070901">
    <property type="term" value="P:mitochondrial tRNA methylation"/>
    <property type="evidence" value="ECO:0007669"/>
    <property type="project" value="UniProtKB-ARBA"/>
</dbReference>
<dbReference type="FunFam" id="3.30.300.110:FF:000001">
    <property type="entry name" value="tRNA (guanine(37)-N1)-methyltransferase"/>
    <property type="match status" value="1"/>
</dbReference>
<feature type="domain" description="SAM-dependent methyltransferase TRM5/TYW2-type" evidence="12">
    <location>
        <begin position="133"/>
        <end position="438"/>
    </location>
</feature>
<dbReference type="InterPro" id="IPR030382">
    <property type="entry name" value="MeTrfase_TRM5/TYW2"/>
</dbReference>
<dbReference type="InterPro" id="IPR056744">
    <property type="entry name" value="TRM5/TYW2-like_N"/>
</dbReference>
<evidence type="ECO:0000256" key="2">
    <source>
        <dbReference type="ARBA" id="ARBA00022490"/>
    </source>
</evidence>
<dbReference type="Pfam" id="PF02475">
    <property type="entry name" value="TRM5-TYW2_MTfase"/>
    <property type="match status" value="1"/>
</dbReference>
<dbReference type="Gene3D" id="3.30.300.110">
    <property type="entry name" value="Met-10+ protein-like domains"/>
    <property type="match status" value="1"/>
</dbReference>
<dbReference type="EC" id="2.1.1.228" evidence="10"/>
<evidence type="ECO:0000313" key="13">
    <source>
        <dbReference type="EMBL" id="KIY73575.1"/>
    </source>
</evidence>
<dbReference type="Pfam" id="PF25133">
    <property type="entry name" value="TYW2_N_2"/>
    <property type="match status" value="1"/>
</dbReference>
<dbReference type="InterPro" id="IPR025792">
    <property type="entry name" value="tRNA_Gua_MeTrfase_euk"/>
</dbReference>
<keyword evidence="3 10" id="KW-0489">Methyltransferase</keyword>
<dbReference type="STRING" id="1314674.A0A0D7BTJ0"/>
<dbReference type="GO" id="GO:0052906">
    <property type="term" value="F:tRNA (guanine(37)-N1)-methyltransferase activity"/>
    <property type="evidence" value="ECO:0007669"/>
    <property type="project" value="UniProtKB-UniRule"/>
</dbReference>
<evidence type="ECO:0000256" key="10">
    <source>
        <dbReference type="HAMAP-Rule" id="MF_03152"/>
    </source>
</evidence>
<dbReference type="PANTHER" id="PTHR23245">
    <property type="entry name" value="TRNA METHYLTRANSFERASE"/>
    <property type="match status" value="1"/>
</dbReference>
<dbReference type="AlphaFoldDB" id="A0A0D7BTJ0"/>
<evidence type="ECO:0000256" key="1">
    <source>
        <dbReference type="ARBA" id="ARBA00009775"/>
    </source>
</evidence>
<name>A0A0D7BTJ0_9AGAR</name>
<keyword evidence="2 10" id="KW-0963">Cytoplasm</keyword>
<accession>A0A0D7BTJ0</accession>
<dbReference type="PANTHER" id="PTHR23245:SF36">
    <property type="entry name" value="TRNA (GUANINE(37)-N1)-METHYLTRANSFERASE"/>
    <property type="match status" value="1"/>
</dbReference>
<dbReference type="InterPro" id="IPR056743">
    <property type="entry name" value="TRM5-TYW2-like_MTfase"/>
</dbReference>
<evidence type="ECO:0000256" key="7">
    <source>
        <dbReference type="ARBA" id="ARBA00023128"/>
    </source>
</evidence>
<reference evidence="13 14" key="1">
    <citation type="journal article" date="2015" name="Fungal Genet. Biol.">
        <title>Evolution of novel wood decay mechanisms in Agaricales revealed by the genome sequences of Fistulina hepatica and Cylindrobasidium torrendii.</title>
        <authorList>
            <person name="Floudas D."/>
            <person name="Held B.W."/>
            <person name="Riley R."/>
            <person name="Nagy L.G."/>
            <person name="Koehler G."/>
            <person name="Ransdell A.S."/>
            <person name="Younus H."/>
            <person name="Chow J."/>
            <person name="Chiniquy J."/>
            <person name="Lipzen A."/>
            <person name="Tritt A."/>
            <person name="Sun H."/>
            <person name="Haridas S."/>
            <person name="LaButti K."/>
            <person name="Ohm R.A."/>
            <person name="Kues U."/>
            <person name="Blanchette R.A."/>
            <person name="Grigoriev I.V."/>
            <person name="Minto R.E."/>
            <person name="Hibbett D.S."/>
        </authorList>
    </citation>
    <scope>NUCLEOTIDE SEQUENCE [LARGE SCALE GENOMIC DNA]</scope>
    <source>
        <strain evidence="13 14">FP15055 ss-10</strain>
    </source>
</reference>
<dbReference type="GO" id="GO:0002939">
    <property type="term" value="P:tRNA N1-guanine methylation"/>
    <property type="evidence" value="ECO:0007669"/>
    <property type="project" value="TreeGrafter"/>
</dbReference>
<sequence>MPRALDLSPPAYTGPLHPLDKDAFKKRVPVIALRVPPRNVGTIVNAKELKNYIIRVPRLSPVVPDPHNPQGRLLILTISDQSELSDAAKERIQRDAEGFVDHEINLDYGFWSASDILDVCLPSELIEGAPKGFSSAGHLAHFNLNDEYLPYKHLIGSVFMDKNPQVKTVVNKLHNIDTVFRFFQMELIAGEPDFIVTHSESNCKFTFDFSKVYWNSRLHAEHERIVKSLSPHDVLADVFAGVGPFALPAAKVGCGVLANDLNPESVKYLAQNVQQNDLEDMVRVSCEDGRAFIRNVFRRLLVEPFAPYTGPRQSKTQQRKQKKREGDVEVSPTAPPTLPPRRRVTDLVMNLPDSAIEFLDAFPGVLSDPELSELYTTMPMVHCHCFTREMEEDKAHEDILQRVEARLGARPEEVREIHHVRSVAPGKEMYCISFRLPEKVARRT</sequence>
<dbReference type="EMBL" id="KN880435">
    <property type="protein sequence ID" value="KIY73575.1"/>
    <property type="molecule type" value="Genomic_DNA"/>
</dbReference>
<dbReference type="InterPro" id="IPR029063">
    <property type="entry name" value="SAM-dependent_MTases_sf"/>
</dbReference>
<evidence type="ECO:0000256" key="11">
    <source>
        <dbReference type="SAM" id="MobiDB-lite"/>
    </source>
</evidence>
<keyword evidence="7 10" id="KW-0496">Mitochondrion</keyword>
<proteinExistence type="inferred from homology"/>
<comment type="similarity">
    <text evidence="10">Belongs to the TRM5 / TYW2 family.</text>
</comment>
<dbReference type="PROSITE" id="PS51684">
    <property type="entry name" value="SAM_MT_TRM5_TYW2"/>
    <property type="match status" value="1"/>
</dbReference>
<evidence type="ECO:0000256" key="8">
    <source>
        <dbReference type="ARBA" id="ARBA00023242"/>
    </source>
</evidence>
<evidence type="ECO:0000256" key="4">
    <source>
        <dbReference type="ARBA" id="ARBA00022679"/>
    </source>
</evidence>
<evidence type="ECO:0000256" key="6">
    <source>
        <dbReference type="ARBA" id="ARBA00022694"/>
    </source>
</evidence>
<comment type="function">
    <text evidence="10">Specifically methylates the N1 position of guanosine-37 in various cytoplasmic and mitochondrial tRNAs. Methylation is not dependent on the nature of the nucleoside 5' of the target nucleoside. This is the first step in the biosynthesis of wybutosine (yW), a modified base adjacent to the anticodon of tRNAs and required for accurate decoding.</text>
</comment>
<evidence type="ECO:0000313" key="14">
    <source>
        <dbReference type="Proteomes" id="UP000054007"/>
    </source>
</evidence>
<feature type="region of interest" description="Disordered" evidence="11">
    <location>
        <begin position="308"/>
        <end position="341"/>
    </location>
</feature>
<gene>
    <name evidence="10" type="primary">TRM5</name>
    <name evidence="13" type="ORF">CYLTODRAFT_341903</name>
</gene>
<evidence type="ECO:0000259" key="12">
    <source>
        <dbReference type="PROSITE" id="PS51684"/>
    </source>
</evidence>
<evidence type="ECO:0000256" key="3">
    <source>
        <dbReference type="ARBA" id="ARBA00022603"/>
    </source>
</evidence>
<feature type="binding site" evidence="10">
    <location>
        <begin position="288"/>
        <end position="289"/>
    </location>
    <ligand>
        <name>S-adenosyl-L-methionine</name>
        <dbReference type="ChEBI" id="CHEBI:59789"/>
    </ligand>
</feature>
<evidence type="ECO:0000256" key="5">
    <source>
        <dbReference type="ARBA" id="ARBA00022691"/>
    </source>
</evidence>
<comment type="catalytic activity">
    <reaction evidence="9 10">
        <text>guanosine(37) in tRNA + S-adenosyl-L-methionine = N(1)-methylguanosine(37) in tRNA + S-adenosyl-L-homocysteine + H(+)</text>
        <dbReference type="Rhea" id="RHEA:36899"/>
        <dbReference type="Rhea" id="RHEA-COMP:10145"/>
        <dbReference type="Rhea" id="RHEA-COMP:10147"/>
        <dbReference type="ChEBI" id="CHEBI:15378"/>
        <dbReference type="ChEBI" id="CHEBI:57856"/>
        <dbReference type="ChEBI" id="CHEBI:59789"/>
        <dbReference type="ChEBI" id="CHEBI:73542"/>
        <dbReference type="ChEBI" id="CHEBI:74269"/>
        <dbReference type="EC" id="2.1.1.228"/>
    </reaction>
</comment>
<feature type="binding site" evidence="10">
    <location>
        <position position="222"/>
    </location>
    <ligand>
        <name>S-adenosyl-L-methionine</name>
        <dbReference type="ChEBI" id="CHEBI:59789"/>
    </ligand>
</feature>
<evidence type="ECO:0000256" key="9">
    <source>
        <dbReference type="ARBA" id="ARBA00047783"/>
    </source>
</evidence>
<protein>
    <recommendedName>
        <fullName evidence="10">tRNA (guanine(37)-N1)-methyltransferase</fullName>
        <ecNumber evidence="10">2.1.1.228</ecNumber>
    </recommendedName>
    <alternativeName>
        <fullName evidence="10">M1G-methyltransferase</fullName>
    </alternativeName>
    <alternativeName>
        <fullName evidence="10">tRNA [GM37] methyltransferase</fullName>
    </alternativeName>
    <alternativeName>
        <fullName evidence="10">tRNA methyltransferase 5</fullName>
    </alternativeName>
</protein>
<comment type="subcellular location">
    <subcellularLocation>
        <location evidence="10">Mitochondrion matrix</location>
    </subcellularLocation>
    <subcellularLocation>
        <location evidence="10">Nucleus</location>
    </subcellularLocation>
    <subcellularLocation>
        <location evidence="10">Cytoplasm</location>
    </subcellularLocation>
    <text evidence="10">Predominantly in the mitochondria and in the nucleus.</text>
</comment>
<keyword evidence="5 10" id="KW-0949">S-adenosyl-L-methionine</keyword>
<dbReference type="HAMAP" id="MF_03152">
    <property type="entry name" value="TRM5"/>
    <property type="match status" value="1"/>
</dbReference>
<keyword evidence="8 10" id="KW-0539">Nucleus</keyword>
<dbReference type="GO" id="GO:0005634">
    <property type="term" value="C:nucleus"/>
    <property type="evidence" value="ECO:0007669"/>
    <property type="project" value="UniProtKB-SubCell"/>
</dbReference>
<dbReference type="CDD" id="cd02440">
    <property type="entry name" value="AdoMet_MTases"/>
    <property type="match status" value="1"/>
</dbReference>